<evidence type="ECO:0000313" key="2">
    <source>
        <dbReference type="EMBL" id="GMT07875.1"/>
    </source>
</evidence>
<keyword evidence="3" id="KW-1185">Reference proteome</keyword>
<comment type="caution">
    <text evidence="2">The sequence shown here is derived from an EMBL/GenBank/DDBJ whole genome shotgun (WGS) entry which is preliminary data.</text>
</comment>
<dbReference type="EMBL" id="BTSX01000006">
    <property type="protein sequence ID" value="GMT07875.1"/>
    <property type="molecule type" value="Genomic_DNA"/>
</dbReference>
<evidence type="ECO:0000256" key="1">
    <source>
        <dbReference type="SAM" id="Phobius"/>
    </source>
</evidence>
<keyword evidence="1" id="KW-1133">Transmembrane helix</keyword>
<accession>A0AAV5UPI1</accession>
<proteinExistence type="predicted"/>
<reference evidence="2" key="1">
    <citation type="submission" date="2023-10" db="EMBL/GenBank/DDBJ databases">
        <title>Genome assembly of Pristionchus species.</title>
        <authorList>
            <person name="Yoshida K."/>
            <person name="Sommer R.J."/>
        </authorList>
    </citation>
    <scope>NUCLEOTIDE SEQUENCE</scope>
    <source>
        <strain evidence="2">RS0144</strain>
    </source>
</reference>
<feature type="non-terminal residue" evidence="2">
    <location>
        <position position="1"/>
    </location>
</feature>
<evidence type="ECO:0000313" key="3">
    <source>
        <dbReference type="Proteomes" id="UP001432027"/>
    </source>
</evidence>
<gene>
    <name evidence="2" type="ORF">PENTCL1PPCAC_30049</name>
</gene>
<keyword evidence="1" id="KW-0812">Transmembrane</keyword>
<dbReference type="AlphaFoldDB" id="A0AAV5UPI1"/>
<keyword evidence="1" id="KW-0472">Membrane</keyword>
<feature type="transmembrane region" description="Helical" evidence="1">
    <location>
        <begin position="236"/>
        <end position="264"/>
    </location>
</feature>
<name>A0AAV5UPI1_9BILA</name>
<dbReference type="Proteomes" id="UP001432027">
    <property type="component" value="Unassembled WGS sequence"/>
</dbReference>
<sequence length="330" mass="35974">YIQYIIHLFSKVQVNELVLSIETISAGSHVMDLRNVSDDRLVEARLRGVMDHHILDGTSGLAMEDVMTMMTVLQAGAGSVVVTARMDVGAVVHEADYGLGLPALVHLLDPLDLASAVLGFGESALGDGELLPGVVDPSEGVREGRLSRRLDGLLRLRGVLFDVRRDDLRLSGRVGCLCVLLGWFGSRRLLSLVRLSGRLNSLLLNLGLNVFLLRIGDLIIDGFLSLSLFRLSFHRLLLFLCLYSGLGRFLDLLSLVLVSHAFFLTNLLVSLNLFSVLRFLVVVVVALLISGAVIVVFSLYSGAFLLSRRGRFFEVIGDLLVSSLSLGYLG</sequence>
<feature type="transmembrane region" description="Helical" evidence="1">
    <location>
        <begin position="276"/>
        <end position="300"/>
    </location>
</feature>
<organism evidence="2 3">
    <name type="scientific">Pristionchus entomophagus</name>
    <dbReference type="NCBI Taxonomy" id="358040"/>
    <lineage>
        <taxon>Eukaryota</taxon>
        <taxon>Metazoa</taxon>
        <taxon>Ecdysozoa</taxon>
        <taxon>Nematoda</taxon>
        <taxon>Chromadorea</taxon>
        <taxon>Rhabditida</taxon>
        <taxon>Rhabditina</taxon>
        <taxon>Diplogasteromorpha</taxon>
        <taxon>Diplogasteroidea</taxon>
        <taxon>Neodiplogasteridae</taxon>
        <taxon>Pristionchus</taxon>
    </lineage>
</organism>
<protein>
    <submittedName>
        <fullName evidence="2">Uncharacterized protein</fullName>
    </submittedName>
</protein>